<name>A0A7X0JIX9_9HYPH</name>
<feature type="compositionally biased region" description="Basic and acidic residues" evidence="1">
    <location>
        <begin position="209"/>
        <end position="223"/>
    </location>
</feature>
<keyword evidence="4" id="KW-1185">Reference proteome</keyword>
<feature type="compositionally biased region" description="Low complexity" evidence="1">
    <location>
        <begin position="291"/>
        <end position="306"/>
    </location>
</feature>
<feature type="compositionally biased region" description="Low complexity" evidence="1">
    <location>
        <begin position="230"/>
        <end position="260"/>
    </location>
</feature>
<feature type="chain" id="PRO_5031413024" evidence="2">
    <location>
        <begin position="27"/>
        <end position="478"/>
    </location>
</feature>
<feature type="region of interest" description="Disordered" evidence="1">
    <location>
        <begin position="203"/>
        <end position="273"/>
    </location>
</feature>
<feature type="compositionally biased region" description="Basic and acidic residues" evidence="1">
    <location>
        <begin position="375"/>
        <end position="384"/>
    </location>
</feature>
<proteinExistence type="predicted"/>
<dbReference type="EMBL" id="JACHBU010000003">
    <property type="protein sequence ID" value="MBB6508461.1"/>
    <property type="molecule type" value="Genomic_DNA"/>
</dbReference>
<feature type="signal peptide" evidence="2">
    <location>
        <begin position="1"/>
        <end position="26"/>
    </location>
</feature>
<dbReference type="RefSeq" id="WP_184654444.1">
    <property type="nucleotide sequence ID" value="NZ_JACHBU010000003.1"/>
</dbReference>
<protein>
    <submittedName>
        <fullName evidence="3">Uncharacterized protein</fullName>
    </submittedName>
</protein>
<comment type="caution">
    <text evidence="3">The sequence shown here is derived from an EMBL/GenBank/DDBJ whole genome shotgun (WGS) entry which is preliminary data.</text>
</comment>
<dbReference type="Proteomes" id="UP000585437">
    <property type="component" value="Unassembled WGS sequence"/>
</dbReference>
<dbReference type="AlphaFoldDB" id="A0A7X0JIX9"/>
<keyword evidence="2" id="KW-0732">Signal</keyword>
<sequence length="478" mass="48178">MKIRLSKKLLAVVGGVFVLCAGSGAAAVFVGKEKFFGPSYADLNGLTCSVLQTFTTKRDGRTWVRRYVNADEVASADGAGDGMARIRTALRVAKSIQEKEKADIVQVAMVDKAGPKDRAEMRGRMIGAQVVYIPDVSKAPDGAAREPYSAFYVEGAATSKGEYYGQRIDMPLADIEHLEASLTDKTDCIDPVAIAAAEAAAAEGHGAAKGHDKKPAKGHEPAGHGEASGGHDAPAAEGEAPAAEHGSAPTEGHGEAAASGHGEGGEPAAKESGGLLSSVTGMLFGSKEEAAPAAAAHAPDGEGQAAPQGGEHPIDAKQDGHAPAPAAAGDDTADGSKEHAAKGEPISAPAETPAPTEQKSFVSSMKEMLFGSSDKAPDAAHDEASAEPALPKTEPAPEPRTSAEGGKRWSKQDGSDEIRSGGPSASDAAHDDKAAAPAVAQASDQPGAAAGGSNAADAAGAAWLEKLRAQQAGSASKP</sequence>
<gene>
    <name evidence="3" type="ORF">F4695_001810</name>
</gene>
<feature type="compositionally biased region" description="Basic and acidic residues" evidence="1">
    <location>
        <begin position="405"/>
        <end position="419"/>
    </location>
</feature>
<evidence type="ECO:0000256" key="1">
    <source>
        <dbReference type="SAM" id="MobiDB-lite"/>
    </source>
</evidence>
<evidence type="ECO:0000313" key="4">
    <source>
        <dbReference type="Proteomes" id="UP000585437"/>
    </source>
</evidence>
<accession>A0A7X0JIX9</accession>
<evidence type="ECO:0000313" key="3">
    <source>
        <dbReference type="EMBL" id="MBB6508461.1"/>
    </source>
</evidence>
<organism evidence="3 4">
    <name type="scientific">Rhizobium soli</name>
    <dbReference type="NCBI Taxonomy" id="424798"/>
    <lineage>
        <taxon>Bacteria</taxon>
        <taxon>Pseudomonadati</taxon>
        <taxon>Pseudomonadota</taxon>
        <taxon>Alphaproteobacteria</taxon>
        <taxon>Hyphomicrobiales</taxon>
        <taxon>Rhizobiaceae</taxon>
        <taxon>Rhizobium/Agrobacterium group</taxon>
        <taxon>Rhizobium</taxon>
    </lineage>
</organism>
<reference evidence="3 4" key="1">
    <citation type="submission" date="2020-08" db="EMBL/GenBank/DDBJ databases">
        <title>The Agave Microbiome: Exploring the role of microbial communities in plant adaptations to desert environments.</title>
        <authorList>
            <person name="Partida-Martinez L.P."/>
        </authorList>
    </citation>
    <scope>NUCLEOTIDE SEQUENCE [LARGE SCALE GENOMIC DNA]</scope>
    <source>
        <strain evidence="3 4">AS3.12</strain>
    </source>
</reference>
<evidence type="ECO:0000256" key="2">
    <source>
        <dbReference type="SAM" id="SignalP"/>
    </source>
</evidence>
<feature type="region of interest" description="Disordered" evidence="1">
    <location>
        <begin position="289"/>
        <end position="458"/>
    </location>
</feature>
<feature type="compositionally biased region" description="Low complexity" evidence="1">
    <location>
        <begin position="435"/>
        <end position="458"/>
    </location>
</feature>
<feature type="compositionally biased region" description="Low complexity" evidence="1">
    <location>
        <begin position="321"/>
        <end position="330"/>
    </location>
</feature>